<dbReference type="Proteomes" id="UP000005710">
    <property type="component" value="Unassembled WGS sequence"/>
</dbReference>
<reference evidence="1" key="1">
    <citation type="submission" date="2010-10" db="EMBL/GenBank/DDBJ databases">
        <authorList>
            <consortium name="US DOE Joint Genome Institute (JGI-PGF)"/>
            <person name="Lucas S."/>
            <person name="Copeland A."/>
            <person name="Lapidus A."/>
            <person name="Bruce D."/>
            <person name="Goodwin L."/>
            <person name="Pitluck S."/>
            <person name="Kyrpides N."/>
            <person name="Mavromatis K."/>
            <person name="Detter J.C."/>
            <person name="Han C."/>
            <person name="Land M."/>
            <person name="Hauser L."/>
            <person name="Markowitz V."/>
            <person name="Cheng J.-F."/>
            <person name="Hugenholtz P."/>
            <person name="Woyke T."/>
            <person name="Wu D."/>
            <person name="Pukall R."/>
            <person name="Wahrenburg C."/>
            <person name="Brambilla E."/>
            <person name="Klenk H.-P."/>
            <person name="Eisen J.A."/>
        </authorList>
    </citation>
    <scope>NUCLEOTIDE SEQUENCE [LARGE SCALE GENOMIC DNA]</scope>
    <source>
        <strain evidence="1">DSM 13965</strain>
    </source>
</reference>
<dbReference type="RefSeq" id="WP_006904413.1">
    <property type="nucleotide sequence ID" value="NZ_JH976535.1"/>
</dbReference>
<accession>K6Q000</accession>
<organism evidence="1 2">
    <name type="scientific">Thermaerobacter subterraneus DSM 13965</name>
    <dbReference type="NCBI Taxonomy" id="867903"/>
    <lineage>
        <taxon>Bacteria</taxon>
        <taxon>Bacillati</taxon>
        <taxon>Bacillota</taxon>
        <taxon>Clostridia</taxon>
        <taxon>Eubacteriales</taxon>
        <taxon>Clostridiales Family XVII. Incertae Sedis</taxon>
        <taxon>Thermaerobacter</taxon>
    </lineage>
</organism>
<gene>
    <name evidence="1" type="ORF">ThesuDRAFT_02133</name>
</gene>
<dbReference type="HOGENOM" id="CLU_2829900_0_0_9"/>
<sequence length="66" mass="7449">MMVVALEFEDEKKLEAAVQRLRQNLGVTGELAIKPLEGGRWRLTISSEKPLRESSLEKLGGRRVDL</sequence>
<name>K6Q000_9FIRM</name>
<keyword evidence="2" id="KW-1185">Reference proteome</keyword>
<evidence type="ECO:0000313" key="1">
    <source>
        <dbReference type="EMBL" id="EKP94398.1"/>
    </source>
</evidence>
<dbReference type="eggNOG" id="ENOG502ZKAD">
    <property type="taxonomic scope" value="Bacteria"/>
</dbReference>
<reference evidence="1" key="2">
    <citation type="submission" date="2012-10" db="EMBL/GenBank/DDBJ databases">
        <title>Improved high-quality draft of Thermaerobacter subterraneus C21, DSM 13965.</title>
        <authorList>
            <consortium name="DOE Joint Genome Institute"/>
            <person name="Eisen J."/>
            <person name="Huntemann M."/>
            <person name="Wei C.-L."/>
            <person name="Han J."/>
            <person name="Detter J.C."/>
            <person name="Han C."/>
            <person name="Tapia R."/>
            <person name="Chen A."/>
            <person name="Kyrpides N."/>
            <person name="Mavromatis K."/>
            <person name="Markowitz V."/>
            <person name="Szeto E."/>
            <person name="Ivanova N."/>
            <person name="Mikhailova N."/>
            <person name="Ovchinnikova G."/>
            <person name="Pagani I."/>
            <person name="Pati A."/>
            <person name="Goodwin L."/>
            <person name="Nordberg H.P."/>
            <person name="Cantor M.N."/>
            <person name="Hua S.X."/>
            <person name="Woyke T."/>
            <person name="Eisen J."/>
            <person name="Klenk H.-P."/>
        </authorList>
    </citation>
    <scope>NUCLEOTIDE SEQUENCE [LARGE SCALE GENOMIC DNA]</scope>
    <source>
        <strain evidence="1">DSM 13965</strain>
    </source>
</reference>
<dbReference type="STRING" id="867903.ThesuDRAFT_02133"/>
<proteinExistence type="predicted"/>
<comment type="caution">
    <text evidence="1">The sequence shown here is derived from an EMBL/GenBank/DDBJ whole genome shotgun (WGS) entry which is preliminary data.</text>
</comment>
<evidence type="ECO:0000313" key="2">
    <source>
        <dbReference type="Proteomes" id="UP000005710"/>
    </source>
</evidence>
<protein>
    <submittedName>
        <fullName evidence="1">Uncharacterized protein</fullName>
    </submittedName>
</protein>
<dbReference type="EMBL" id="AENY02000003">
    <property type="protein sequence ID" value="EKP94398.1"/>
    <property type="molecule type" value="Genomic_DNA"/>
</dbReference>
<dbReference type="AlphaFoldDB" id="K6Q000"/>